<name>A0AAU9N407_9ASTR</name>
<feature type="compositionally biased region" description="Basic and acidic residues" evidence="2">
    <location>
        <begin position="7"/>
        <end position="16"/>
    </location>
</feature>
<dbReference type="Proteomes" id="UP001157418">
    <property type="component" value="Unassembled WGS sequence"/>
</dbReference>
<evidence type="ECO:0000256" key="2">
    <source>
        <dbReference type="SAM" id="MobiDB-lite"/>
    </source>
</evidence>
<protein>
    <recommendedName>
        <fullName evidence="7">Factor of DNA methylation 1-5/IDN2 domain-containing protein</fullName>
    </recommendedName>
</protein>
<feature type="domain" description="Factor of DNA methylation 1-5/IDN2" evidence="3">
    <location>
        <begin position="582"/>
        <end position="708"/>
    </location>
</feature>
<feature type="region of interest" description="Disordered" evidence="2">
    <location>
        <begin position="1"/>
        <end position="24"/>
    </location>
</feature>
<dbReference type="PANTHER" id="PTHR21596">
    <property type="entry name" value="RIBONUCLEASE P SUBUNIT P38"/>
    <property type="match status" value="1"/>
</dbReference>
<dbReference type="Pfam" id="PF03470">
    <property type="entry name" value="zf-XS"/>
    <property type="match status" value="1"/>
</dbReference>
<keyword evidence="1" id="KW-0175">Coiled coil</keyword>
<dbReference type="InterPro" id="IPR005381">
    <property type="entry name" value="Znf-XS_domain"/>
</dbReference>
<keyword evidence="6" id="KW-1185">Reference proteome</keyword>
<feature type="domain" description="Zinc finger-XS" evidence="4">
    <location>
        <begin position="131"/>
        <end position="170"/>
    </location>
</feature>
<dbReference type="InterPro" id="IPR045177">
    <property type="entry name" value="FDM1-5/IDN2"/>
</dbReference>
<evidence type="ECO:0000259" key="4">
    <source>
        <dbReference type="Pfam" id="PF03470"/>
    </source>
</evidence>
<feature type="coiled-coil region" evidence="1">
    <location>
        <begin position="277"/>
        <end position="314"/>
    </location>
</feature>
<comment type="caution">
    <text evidence="5">The sequence shown here is derived from an EMBL/GenBank/DDBJ whole genome shotgun (WGS) entry which is preliminary data.</text>
</comment>
<dbReference type="InterPro" id="IPR005379">
    <property type="entry name" value="FDM1-5/IDN2_XH"/>
</dbReference>
<organism evidence="5 6">
    <name type="scientific">Lactuca virosa</name>
    <dbReference type="NCBI Taxonomy" id="75947"/>
    <lineage>
        <taxon>Eukaryota</taxon>
        <taxon>Viridiplantae</taxon>
        <taxon>Streptophyta</taxon>
        <taxon>Embryophyta</taxon>
        <taxon>Tracheophyta</taxon>
        <taxon>Spermatophyta</taxon>
        <taxon>Magnoliopsida</taxon>
        <taxon>eudicotyledons</taxon>
        <taxon>Gunneridae</taxon>
        <taxon>Pentapetalae</taxon>
        <taxon>asterids</taxon>
        <taxon>campanulids</taxon>
        <taxon>Asterales</taxon>
        <taxon>Asteraceae</taxon>
        <taxon>Cichorioideae</taxon>
        <taxon>Cichorieae</taxon>
        <taxon>Lactucinae</taxon>
        <taxon>Lactuca</taxon>
    </lineage>
</organism>
<dbReference type="AlphaFoldDB" id="A0AAU9N407"/>
<sequence length="713" mass="83861">MAAVMGHEGDGGDEPPHPFGGDFGVHQIDAVPPRRRGMTVNKKMHRLYEANGRQPLKIIFDKNTFVPIGVLVYTFESYCFKLLETFRYMMTQQRGETMDSDPAFDEYKCRYYKELTLGLFKVKVSEKVYKCPYCPQSREYSYDDLCRHASRITKESKSYGLKEKGKHMGLLEFLERDLKPSESTSQNRSNPHMGLEALFEETRKRSKELIRRTDSDMAFIIQQKEMIKTNFNRDLKILQEMANKKIEKIIAEHEQSKMNELAGLEQQKTDDRMLKLVDDQKREIEKLHHQMIELQKKLNATKGLELEINQMKEAMQVKHMTNEDVEANKKIDLKTLVEIEMEEEVKNSKLLLGLKTISEEKRKRSEEIQCEISRTDLLMASVMKQKETMIEDFDMMIKSYNKEHEMTQEMTNEQLKRINTEYEKSKLHLEEREKELKACEARNKSEKKKLENEMKMKKEDDRILKLAENHKKEMEKLEEKIMELEKKVDGKQELEEEMKEMKAAMEVMEKMSSDENVEAENKSEDLKEKEEELKRLEELQEALIVKERLGNDELQDARQQLISGLEDNCVGVRAHNVSIGVKRMGELDAKPLIASAKRRCLSEEDTAKFVSLWEDHLRDPSWHPFKVIAIGEGESKEMVDEEDEKIAMLKGESDEDVYNAVVKALKEMNEYNPSGRYPLPELWNHKEKRKATLKEGFEFILKQWRIYKNMKRD</sequence>
<reference evidence="5 6" key="1">
    <citation type="submission" date="2022-01" db="EMBL/GenBank/DDBJ databases">
        <authorList>
            <person name="Xiong W."/>
            <person name="Schranz E."/>
        </authorList>
    </citation>
    <scope>NUCLEOTIDE SEQUENCE [LARGE SCALE GENOMIC DNA]</scope>
</reference>
<dbReference type="Pfam" id="PF03469">
    <property type="entry name" value="XH"/>
    <property type="match status" value="1"/>
</dbReference>
<dbReference type="GO" id="GO:0080188">
    <property type="term" value="P:gene silencing by siRNA-directed DNA methylation"/>
    <property type="evidence" value="ECO:0007669"/>
    <property type="project" value="InterPro"/>
</dbReference>
<gene>
    <name evidence="5" type="ORF">LVIROSA_LOCUS19107</name>
</gene>
<evidence type="ECO:0000313" key="6">
    <source>
        <dbReference type="Proteomes" id="UP001157418"/>
    </source>
</evidence>
<dbReference type="PANTHER" id="PTHR21596:SF23">
    <property type="entry name" value="FACTOR OF DNA METHYLATION 4"/>
    <property type="match status" value="1"/>
</dbReference>
<proteinExistence type="predicted"/>
<dbReference type="EMBL" id="CAKMRJ010003334">
    <property type="protein sequence ID" value="CAH1432461.1"/>
    <property type="molecule type" value="Genomic_DNA"/>
</dbReference>
<accession>A0AAU9N407</accession>
<evidence type="ECO:0000256" key="1">
    <source>
        <dbReference type="SAM" id="Coils"/>
    </source>
</evidence>
<evidence type="ECO:0000313" key="5">
    <source>
        <dbReference type="EMBL" id="CAH1432461.1"/>
    </source>
</evidence>
<evidence type="ECO:0008006" key="7">
    <source>
        <dbReference type="Google" id="ProtNLM"/>
    </source>
</evidence>
<evidence type="ECO:0000259" key="3">
    <source>
        <dbReference type="Pfam" id="PF03469"/>
    </source>
</evidence>
<feature type="coiled-coil region" evidence="1">
    <location>
        <begin position="412"/>
        <end position="549"/>
    </location>
</feature>